<keyword evidence="1" id="KW-1133">Transmembrane helix</keyword>
<proteinExistence type="predicted"/>
<accession>A0A1F8AXM5</accession>
<feature type="transmembrane region" description="Helical" evidence="1">
    <location>
        <begin position="12"/>
        <end position="33"/>
    </location>
</feature>
<feature type="transmembrane region" description="Helical" evidence="1">
    <location>
        <begin position="80"/>
        <end position="104"/>
    </location>
</feature>
<feature type="transmembrane region" description="Helical" evidence="1">
    <location>
        <begin position="142"/>
        <end position="166"/>
    </location>
</feature>
<evidence type="ECO:0000313" key="2">
    <source>
        <dbReference type="EMBL" id="OGM56504.1"/>
    </source>
</evidence>
<feature type="transmembrane region" description="Helical" evidence="1">
    <location>
        <begin position="116"/>
        <end position="136"/>
    </location>
</feature>
<reference evidence="2 3" key="1">
    <citation type="journal article" date="2016" name="Nat. Commun.">
        <title>Thousands of microbial genomes shed light on interconnected biogeochemical processes in an aquifer system.</title>
        <authorList>
            <person name="Anantharaman K."/>
            <person name="Brown C.T."/>
            <person name="Hug L.A."/>
            <person name="Sharon I."/>
            <person name="Castelle C.J."/>
            <person name="Probst A.J."/>
            <person name="Thomas B.C."/>
            <person name="Singh A."/>
            <person name="Wilkins M.J."/>
            <person name="Karaoz U."/>
            <person name="Brodie E.L."/>
            <person name="Williams K.H."/>
            <person name="Hubbard S.S."/>
            <person name="Banfield J.F."/>
        </authorList>
    </citation>
    <scope>NUCLEOTIDE SEQUENCE [LARGE SCALE GENOMIC DNA]</scope>
</reference>
<protein>
    <recommendedName>
        <fullName evidence="4">EamA domain-containing protein</fullName>
    </recommendedName>
</protein>
<comment type="caution">
    <text evidence="2">The sequence shown here is derived from an EMBL/GenBank/DDBJ whole genome shotgun (WGS) entry which is preliminary data.</text>
</comment>
<dbReference type="Proteomes" id="UP000178313">
    <property type="component" value="Unassembled WGS sequence"/>
</dbReference>
<sequence>MLNFIKTPKNNPLLFFPGLALVLLAIIADSYLYKIGSKNSTRKSLLTGKSVIELFLGALFIGIFPLFWNYGAEVFEISELFLILLVGHSLGIILVAIFSNYLTYTDFKIYLKTMPLNHIISSAGAAIWVLGTYLNMTIGIKVGFGVSFVVGNIAPLFSALWGIFYWKEININKPNARLVFSLTALLFLIGLVFIGKS</sequence>
<dbReference type="STRING" id="1802513.A3E46_03010"/>
<feature type="transmembrane region" description="Helical" evidence="1">
    <location>
        <begin position="45"/>
        <end position="68"/>
    </location>
</feature>
<evidence type="ECO:0000313" key="3">
    <source>
        <dbReference type="Proteomes" id="UP000178313"/>
    </source>
</evidence>
<keyword evidence="1" id="KW-0812">Transmembrane</keyword>
<feature type="transmembrane region" description="Helical" evidence="1">
    <location>
        <begin position="178"/>
        <end position="195"/>
    </location>
</feature>
<dbReference type="AlphaFoldDB" id="A0A1F8AXM5"/>
<organism evidence="2 3">
    <name type="scientific">Candidatus Woesebacteria bacterium RIFCSPHIGHO2_12_FULL_46_16</name>
    <dbReference type="NCBI Taxonomy" id="1802513"/>
    <lineage>
        <taxon>Bacteria</taxon>
        <taxon>Candidatus Woeseibacteriota</taxon>
    </lineage>
</organism>
<keyword evidence="1" id="KW-0472">Membrane</keyword>
<name>A0A1F8AXM5_9BACT</name>
<evidence type="ECO:0008006" key="4">
    <source>
        <dbReference type="Google" id="ProtNLM"/>
    </source>
</evidence>
<gene>
    <name evidence="2" type="ORF">A3E46_03010</name>
</gene>
<evidence type="ECO:0000256" key="1">
    <source>
        <dbReference type="SAM" id="Phobius"/>
    </source>
</evidence>
<dbReference type="EMBL" id="MGGZ01000031">
    <property type="protein sequence ID" value="OGM56504.1"/>
    <property type="molecule type" value="Genomic_DNA"/>
</dbReference>